<evidence type="ECO:0000256" key="1">
    <source>
        <dbReference type="ARBA" id="ARBA00006079"/>
    </source>
</evidence>
<evidence type="ECO:0000313" key="8">
    <source>
        <dbReference type="Proteomes" id="UP001558613"/>
    </source>
</evidence>
<dbReference type="PANTHER" id="PTHR15284">
    <property type="entry name" value="NUCLEAR FACTOR INTERLEUKIN-3-REGULATED PROTEIN"/>
    <property type="match status" value="1"/>
</dbReference>
<keyword evidence="5" id="KW-0539">Nucleus</keyword>
<reference evidence="7 8" key="1">
    <citation type="submission" date="2023-09" db="EMBL/GenBank/DDBJ databases">
        <authorList>
            <person name="Wang M."/>
        </authorList>
    </citation>
    <scope>NUCLEOTIDE SEQUENCE [LARGE SCALE GENOMIC DNA]</scope>
    <source>
        <strain evidence="7">GT-2023</strain>
        <tissue evidence="7">Liver</tissue>
    </source>
</reference>
<evidence type="ECO:0000259" key="6">
    <source>
        <dbReference type="PROSITE" id="PS50217"/>
    </source>
</evidence>
<sequence length="320" mass="35664">MKDQSITLAEQTMMYPEETPDLVSQDGALSFTEETVSILTSSSMLARSFLIHPRGLEDQESSDTDSRISLRRKRESIPVEKKDDGYWDKRKKNNEAARRSREKRRINDKVVENKVLALLEDNARLKAELLALKFKFGLIKDPTESQICSFGSQNQTLPALRYNCSNTNPQATFNHPLLVSDHGGPDGKNYGSFMPGGSSTLSPEILEDGGDQPSCTTAVETNSGWQVNNMKGLPHKLRFKTPCGIEGAELKVLHPLENTSQSQSTDGLWRPSACSTTHQNNSIQRHAENHSAIRFQISALTEEVAQLKNLLSQHQLSKVN</sequence>
<dbReference type="Proteomes" id="UP001558613">
    <property type="component" value="Unassembled WGS sequence"/>
</dbReference>
<keyword evidence="3" id="KW-0238">DNA-binding</keyword>
<dbReference type="Pfam" id="PF07716">
    <property type="entry name" value="bZIP_2"/>
    <property type="match status" value="1"/>
</dbReference>
<gene>
    <name evidence="7" type="ORF">QQF64_029126</name>
</gene>
<keyword evidence="2" id="KW-0805">Transcription regulation</keyword>
<proteinExistence type="inferred from homology"/>
<dbReference type="PROSITE" id="PS50217">
    <property type="entry name" value="BZIP"/>
    <property type="match status" value="1"/>
</dbReference>
<protein>
    <recommendedName>
        <fullName evidence="6">BZIP domain-containing protein</fullName>
    </recommendedName>
</protein>
<keyword evidence="8" id="KW-1185">Reference proteome</keyword>
<dbReference type="Gene3D" id="1.20.5.170">
    <property type="match status" value="1"/>
</dbReference>
<dbReference type="PROSITE" id="PS00036">
    <property type="entry name" value="BZIP_BASIC"/>
    <property type="match status" value="1"/>
</dbReference>
<comment type="similarity">
    <text evidence="1">Belongs to the bZIP family. NFIL3 subfamily.</text>
</comment>
<dbReference type="SUPFAM" id="SSF57959">
    <property type="entry name" value="Leucine zipper domain"/>
    <property type="match status" value="1"/>
</dbReference>
<dbReference type="CDD" id="cd14694">
    <property type="entry name" value="bZIP_NFIL3"/>
    <property type="match status" value="1"/>
</dbReference>
<evidence type="ECO:0000313" key="7">
    <source>
        <dbReference type="EMBL" id="KAL1273264.1"/>
    </source>
</evidence>
<dbReference type="InterPro" id="IPR004827">
    <property type="entry name" value="bZIP"/>
</dbReference>
<keyword evidence="4" id="KW-0804">Transcription</keyword>
<dbReference type="InterPro" id="IPR046347">
    <property type="entry name" value="bZIP_sf"/>
</dbReference>
<dbReference type="InterPro" id="IPR047229">
    <property type="entry name" value="NFIL3-like"/>
</dbReference>
<accession>A0ABR3N8T5</accession>
<evidence type="ECO:0000256" key="3">
    <source>
        <dbReference type="ARBA" id="ARBA00023125"/>
    </source>
</evidence>
<dbReference type="SMART" id="SM00338">
    <property type="entry name" value="BRLZ"/>
    <property type="match status" value="1"/>
</dbReference>
<feature type="domain" description="BZIP" evidence="6">
    <location>
        <begin position="83"/>
        <end position="133"/>
    </location>
</feature>
<dbReference type="EMBL" id="JAYMGO010000006">
    <property type="protein sequence ID" value="KAL1273264.1"/>
    <property type="molecule type" value="Genomic_DNA"/>
</dbReference>
<evidence type="ECO:0000256" key="5">
    <source>
        <dbReference type="ARBA" id="ARBA00023242"/>
    </source>
</evidence>
<organism evidence="7 8">
    <name type="scientific">Cirrhinus molitorella</name>
    <name type="common">mud carp</name>
    <dbReference type="NCBI Taxonomy" id="172907"/>
    <lineage>
        <taxon>Eukaryota</taxon>
        <taxon>Metazoa</taxon>
        <taxon>Chordata</taxon>
        <taxon>Craniata</taxon>
        <taxon>Vertebrata</taxon>
        <taxon>Euteleostomi</taxon>
        <taxon>Actinopterygii</taxon>
        <taxon>Neopterygii</taxon>
        <taxon>Teleostei</taxon>
        <taxon>Ostariophysi</taxon>
        <taxon>Cypriniformes</taxon>
        <taxon>Cyprinidae</taxon>
        <taxon>Labeoninae</taxon>
        <taxon>Labeonini</taxon>
        <taxon>Cirrhinus</taxon>
    </lineage>
</organism>
<evidence type="ECO:0000256" key="4">
    <source>
        <dbReference type="ARBA" id="ARBA00023163"/>
    </source>
</evidence>
<name>A0ABR3N8T5_9TELE</name>
<evidence type="ECO:0000256" key="2">
    <source>
        <dbReference type="ARBA" id="ARBA00023015"/>
    </source>
</evidence>
<comment type="caution">
    <text evidence="7">The sequence shown here is derived from an EMBL/GenBank/DDBJ whole genome shotgun (WGS) entry which is preliminary data.</text>
</comment>
<dbReference type="InterPro" id="IPR047106">
    <property type="entry name" value="NFIL3-like_bZIP"/>
</dbReference>
<dbReference type="PANTHER" id="PTHR15284:SF6">
    <property type="entry name" value="HYPOTHETICAL LOC799271-RELATED"/>
    <property type="match status" value="1"/>
</dbReference>